<evidence type="ECO:0000313" key="5">
    <source>
        <dbReference type="EMBL" id="ODR10152.1"/>
    </source>
</evidence>
<dbReference type="NCBIfam" id="TIGR03971">
    <property type="entry name" value="SDR_subfam_1"/>
    <property type="match status" value="1"/>
</dbReference>
<dbReference type="AlphaFoldDB" id="A0A1E3T700"/>
<dbReference type="RefSeq" id="WP_069398888.1">
    <property type="nucleotide sequence ID" value="NZ_MIHC01000003.1"/>
</dbReference>
<comment type="caution">
    <text evidence="5">The sequence shown here is derived from an EMBL/GenBank/DDBJ whole genome shotgun (WGS) entry which is preliminary data.</text>
</comment>
<dbReference type="PROSITE" id="PS00061">
    <property type="entry name" value="ADH_SHORT"/>
    <property type="match status" value="1"/>
</dbReference>
<comment type="similarity">
    <text evidence="1 4">Belongs to the short-chain dehydrogenases/reductases (SDR) family.</text>
</comment>
<reference evidence="6" key="1">
    <citation type="submission" date="2016-09" db="EMBL/GenBank/DDBJ databases">
        <authorList>
            <person name="Greninger A.L."/>
            <person name="Jerome K.R."/>
            <person name="Mcnair B."/>
            <person name="Wallis C."/>
            <person name="Fang F."/>
        </authorList>
    </citation>
    <scope>NUCLEOTIDE SEQUENCE [LARGE SCALE GENOMIC DNA]</scope>
    <source>
        <strain evidence="6">BC1_M4</strain>
    </source>
</reference>
<dbReference type="PANTHER" id="PTHR24321:SF8">
    <property type="entry name" value="ESTRADIOL 17-BETA-DEHYDROGENASE 8-RELATED"/>
    <property type="match status" value="1"/>
</dbReference>
<dbReference type="EMBL" id="MIHC01000003">
    <property type="protein sequence ID" value="ODR10152.1"/>
    <property type="molecule type" value="Genomic_DNA"/>
</dbReference>
<dbReference type="Proteomes" id="UP000094224">
    <property type="component" value="Unassembled WGS sequence"/>
</dbReference>
<dbReference type="Gene3D" id="3.40.50.720">
    <property type="entry name" value="NAD(P)-binding Rossmann-like Domain"/>
    <property type="match status" value="1"/>
</dbReference>
<protein>
    <submittedName>
        <fullName evidence="5">3-ketoacyl-ACP reductase</fullName>
    </submittedName>
</protein>
<dbReference type="Pfam" id="PF00106">
    <property type="entry name" value="adh_short"/>
    <property type="match status" value="1"/>
</dbReference>
<dbReference type="PANTHER" id="PTHR24321">
    <property type="entry name" value="DEHYDROGENASES, SHORT CHAIN"/>
    <property type="match status" value="1"/>
</dbReference>
<dbReference type="NCBIfam" id="NF009467">
    <property type="entry name" value="PRK12826.1-3"/>
    <property type="match status" value="1"/>
</dbReference>
<dbReference type="InterPro" id="IPR020904">
    <property type="entry name" value="Sc_DH/Rdtase_CS"/>
</dbReference>
<dbReference type="GO" id="GO:0016491">
    <property type="term" value="F:oxidoreductase activity"/>
    <property type="evidence" value="ECO:0007669"/>
    <property type="project" value="UniProtKB-KW"/>
</dbReference>
<dbReference type="FunFam" id="3.40.50.720:FF:000084">
    <property type="entry name" value="Short-chain dehydrogenase reductase"/>
    <property type="match status" value="1"/>
</dbReference>
<dbReference type="InterPro" id="IPR023985">
    <property type="entry name" value="SDR_subfam_1"/>
</dbReference>
<gene>
    <name evidence="5" type="ORF">BHQ21_03235</name>
</gene>
<keyword evidence="2" id="KW-0560">Oxidoreductase</keyword>
<dbReference type="SUPFAM" id="SSF51735">
    <property type="entry name" value="NAD(P)-binding Rossmann-fold domains"/>
    <property type="match status" value="1"/>
</dbReference>
<dbReference type="PRINTS" id="PR00080">
    <property type="entry name" value="SDRFAMILY"/>
</dbReference>
<keyword evidence="3" id="KW-0520">NAD</keyword>
<dbReference type="CDD" id="cd05233">
    <property type="entry name" value="SDR_c"/>
    <property type="match status" value="1"/>
</dbReference>
<evidence type="ECO:0000256" key="2">
    <source>
        <dbReference type="ARBA" id="ARBA00023002"/>
    </source>
</evidence>
<organism evidence="5 6">
    <name type="scientific">Mycobacterium sherrisii</name>
    <dbReference type="NCBI Taxonomy" id="243061"/>
    <lineage>
        <taxon>Bacteria</taxon>
        <taxon>Bacillati</taxon>
        <taxon>Actinomycetota</taxon>
        <taxon>Actinomycetes</taxon>
        <taxon>Mycobacteriales</taxon>
        <taxon>Mycobacteriaceae</taxon>
        <taxon>Mycobacterium</taxon>
        <taxon>Mycobacterium simiae complex</taxon>
    </lineage>
</organism>
<sequence>MKRVAGKVAYITGAARGQGRSHAITLAQQGADIIAVDICSDIETVFYPGATTEDLQQTADHVKATGRRILARTADVRDLAALQTVAQEGVEEFGHIDIVVANAGISSYVSALGMDERTWQNVLDINLTGQWKTAVAVVPGMVNRAQGGSVILVSSVAGLVAYPNMAHYVAAKHGVTGLMRALAVELAPHRIRVNSIHPGTVNTPMIPTEDAWRRFTGDATADQGVAASTMLAMNALPVAMMDSVDISHGVVYLASEESRYVTGTTLLIDAGTVAPFKVQHFRDSVT</sequence>
<keyword evidence="6" id="KW-1185">Reference proteome</keyword>
<name>A0A1E3T700_9MYCO</name>
<accession>A0A1E3T700</accession>
<evidence type="ECO:0000256" key="1">
    <source>
        <dbReference type="ARBA" id="ARBA00006484"/>
    </source>
</evidence>
<proteinExistence type="inferred from homology"/>
<evidence type="ECO:0000313" key="6">
    <source>
        <dbReference type="Proteomes" id="UP000094224"/>
    </source>
</evidence>
<dbReference type="InterPro" id="IPR036291">
    <property type="entry name" value="NAD(P)-bd_dom_sf"/>
</dbReference>
<dbReference type="PRINTS" id="PR00081">
    <property type="entry name" value="GDHRDH"/>
</dbReference>
<evidence type="ECO:0000256" key="3">
    <source>
        <dbReference type="ARBA" id="ARBA00023027"/>
    </source>
</evidence>
<evidence type="ECO:0000256" key="4">
    <source>
        <dbReference type="RuleBase" id="RU000363"/>
    </source>
</evidence>
<dbReference type="InterPro" id="IPR002347">
    <property type="entry name" value="SDR_fam"/>
</dbReference>